<dbReference type="InterPro" id="IPR000477">
    <property type="entry name" value="RT_dom"/>
</dbReference>
<dbReference type="InterPro" id="IPR052055">
    <property type="entry name" value="Hepadnavirus_pol/RT"/>
</dbReference>
<dbReference type="Proteomes" id="UP001497623">
    <property type="component" value="Unassembled WGS sequence"/>
</dbReference>
<feature type="non-terminal residue" evidence="2">
    <location>
        <position position="1"/>
    </location>
</feature>
<evidence type="ECO:0000259" key="1">
    <source>
        <dbReference type="PROSITE" id="PS50878"/>
    </source>
</evidence>
<dbReference type="SUPFAM" id="SSF56672">
    <property type="entry name" value="DNA/RNA polymerases"/>
    <property type="match status" value="1"/>
</dbReference>
<comment type="caution">
    <text evidence="2">The sequence shown here is derived from an EMBL/GenBank/DDBJ whole genome shotgun (WGS) entry which is preliminary data.</text>
</comment>
<dbReference type="PANTHER" id="PTHR33050">
    <property type="entry name" value="REVERSE TRANSCRIPTASE DOMAIN-CONTAINING PROTEIN"/>
    <property type="match status" value="1"/>
</dbReference>
<dbReference type="PROSITE" id="PS50878">
    <property type="entry name" value="RT_POL"/>
    <property type="match status" value="1"/>
</dbReference>
<dbReference type="Pfam" id="PF00078">
    <property type="entry name" value="RVT_1"/>
    <property type="match status" value="1"/>
</dbReference>
<dbReference type="GO" id="GO:0071897">
    <property type="term" value="P:DNA biosynthetic process"/>
    <property type="evidence" value="ECO:0007669"/>
    <property type="project" value="UniProtKB-ARBA"/>
</dbReference>
<keyword evidence="3" id="KW-1185">Reference proteome</keyword>
<gene>
    <name evidence="2" type="ORF">MNOR_LOCUS38122</name>
</gene>
<feature type="domain" description="Reverse transcriptase" evidence="1">
    <location>
        <begin position="1"/>
        <end position="76"/>
    </location>
</feature>
<accession>A0AAV2SLA2</accession>
<reference evidence="2 3" key="1">
    <citation type="submission" date="2024-05" db="EMBL/GenBank/DDBJ databases">
        <authorList>
            <person name="Wallberg A."/>
        </authorList>
    </citation>
    <scope>NUCLEOTIDE SEQUENCE [LARGE SCALE GENOMIC DNA]</scope>
</reference>
<dbReference type="PANTHER" id="PTHR33050:SF7">
    <property type="entry name" value="RIBONUCLEASE H"/>
    <property type="match status" value="1"/>
</dbReference>
<dbReference type="InterPro" id="IPR043502">
    <property type="entry name" value="DNA/RNA_pol_sf"/>
</dbReference>
<dbReference type="AlphaFoldDB" id="A0AAV2SLA2"/>
<name>A0AAV2SLA2_MEGNR</name>
<dbReference type="EMBL" id="CAXKWB010083325">
    <property type="protein sequence ID" value="CAL4207917.1"/>
    <property type="molecule type" value="Genomic_DNA"/>
</dbReference>
<sequence length="417" mass="45104">WAFTRVIKPIKGYLHRLKIMIHSFLDDFLLLHGTQEGLREVTSVVLSLFEKLGFRVNFKKSLLTPSQTVKYLGVLFHLDSLTLSLPHSKILQISTLCLETLRHSSLPSSIGEPVRSPQFCSGHNSSGTSSSSSAHYMDEFQNFPWNERYSCSTGSFFPGSSPDLAGHRFSQLSCTNDGSYSLASTYDRCLSRGLVRGSSSPQSVGTVASGVWSSFIKLAGTRGHLPFLGGISTTSQGSRCIDNDRQHNSGVVSTSSGIPQIRSPHVSDDYYSGVLPFTLDYTGTQTPAGWFECSGRSGLQIGPNHHGVVLGQGNFRMAFFSGRPFPSGSFCHTREHAASLLCLTFSGSLGYRGQCPLPPLGNLGQTLPFSPVFNNGRGGGSFTTLQWKGDIGSPLVCSIKLVPFTTSQISKPNISSP</sequence>
<organism evidence="2 3">
    <name type="scientific">Meganyctiphanes norvegica</name>
    <name type="common">Northern krill</name>
    <name type="synonym">Thysanopoda norvegica</name>
    <dbReference type="NCBI Taxonomy" id="48144"/>
    <lineage>
        <taxon>Eukaryota</taxon>
        <taxon>Metazoa</taxon>
        <taxon>Ecdysozoa</taxon>
        <taxon>Arthropoda</taxon>
        <taxon>Crustacea</taxon>
        <taxon>Multicrustacea</taxon>
        <taxon>Malacostraca</taxon>
        <taxon>Eumalacostraca</taxon>
        <taxon>Eucarida</taxon>
        <taxon>Euphausiacea</taxon>
        <taxon>Euphausiidae</taxon>
        <taxon>Meganyctiphanes</taxon>
    </lineage>
</organism>
<dbReference type="InterPro" id="IPR043128">
    <property type="entry name" value="Rev_trsase/Diguanyl_cyclase"/>
</dbReference>
<evidence type="ECO:0000313" key="3">
    <source>
        <dbReference type="Proteomes" id="UP001497623"/>
    </source>
</evidence>
<evidence type="ECO:0000313" key="2">
    <source>
        <dbReference type="EMBL" id="CAL4207917.1"/>
    </source>
</evidence>
<proteinExistence type="predicted"/>
<protein>
    <recommendedName>
        <fullName evidence="1">Reverse transcriptase domain-containing protein</fullName>
    </recommendedName>
</protein>
<dbReference type="Gene3D" id="3.30.70.270">
    <property type="match status" value="1"/>
</dbReference>